<dbReference type="InterPro" id="IPR029058">
    <property type="entry name" value="AB_hydrolase_fold"/>
</dbReference>
<dbReference type="AlphaFoldDB" id="A0A3D9SY55"/>
<proteinExistence type="predicted"/>
<name>A0A3D9SY55_9ACTN</name>
<dbReference type="InterPro" id="IPR000073">
    <property type="entry name" value="AB_hydrolase_1"/>
</dbReference>
<keyword evidence="1" id="KW-1133">Transmembrane helix</keyword>
<gene>
    <name evidence="3" type="ORF">DFJ69_2967</name>
</gene>
<evidence type="ECO:0000313" key="4">
    <source>
        <dbReference type="Proteomes" id="UP000256661"/>
    </source>
</evidence>
<keyword evidence="4" id="KW-1185">Reference proteome</keyword>
<sequence length="278" mass="30451">MLAYERVGAGEPLVLLHGIAHRRQAWYPVVDRLSRHRELILVDLPGHGESPKLARGRSPSETVVDELLTFFQQAGLDRPHIAGNSIGGLFGLKLASLGAARSVTALSPGGFWYSYADFAYTLGLFGGVMGVGTVLSPFAKKLTATKAGRALLFFWIYNSPTKADPELALGDYRALLRARLTMLRFITVGAPFRDSIPSDVPVTIAWSRRDMVLPPYQARVARKRMPDARHFDLPRCGHVPMGDDPDLVSRIILDGSNSIDPDRNAPTWWDADMGGTTG</sequence>
<dbReference type="InterPro" id="IPR050266">
    <property type="entry name" value="AB_hydrolase_sf"/>
</dbReference>
<keyword evidence="1" id="KW-0472">Membrane</keyword>
<comment type="caution">
    <text evidence="3">The sequence shown here is derived from an EMBL/GenBank/DDBJ whole genome shotgun (WGS) entry which is preliminary data.</text>
</comment>
<feature type="transmembrane region" description="Helical" evidence="1">
    <location>
        <begin position="118"/>
        <end position="139"/>
    </location>
</feature>
<evidence type="ECO:0000259" key="2">
    <source>
        <dbReference type="Pfam" id="PF12697"/>
    </source>
</evidence>
<dbReference type="PRINTS" id="PR00111">
    <property type="entry name" value="ABHYDROLASE"/>
</dbReference>
<evidence type="ECO:0000313" key="3">
    <source>
        <dbReference type="EMBL" id="REE97494.1"/>
    </source>
</evidence>
<dbReference type="Gene3D" id="3.40.50.1820">
    <property type="entry name" value="alpha/beta hydrolase"/>
    <property type="match status" value="1"/>
</dbReference>
<organism evidence="3 4">
    <name type="scientific">Thermomonospora umbrina</name>
    <dbReference type="NCBI Taxonomy" id="111806"/>
    <lineage>
        <taxon>Bacteria</taxon>
        <taxon>Bacillati</taxon>
        <taxon>Actinomycetota</taxon>
        <taxon>Actinomycetes</taxon>
        <taxon>Streptosporangiales</taxon>
        <taxon>Thermomonosporaceae</taxon>
        <taxon>Thermomonospora</taxon>
    </lineage>
</organism>
<feature type="domain" description="AB hydrolase-1" evidence="2">
    <location>
        <begin position="13"/>
        <end position="249"/>
    </location>
</feature>
<dbReference type="Proteomes" id="UP000256661">
    <property type="component" value="Unassembled WGS sequence"/>
</dbReference>
<dbReference type="GO" id="GO:0003824">
    <property type="term" value="F:catalytic activity"/>
    <property type="evidence" value="ECO:0007669"/>
    <property type="project" value="UniProtKB-ARBA"/>
</dbReference>
<protein>
    <submittedName>
        <fullName evidence="3">Pimeloyl-ACP methyl ester carboxylesterase</fullName>
    </submittedName>
</protein>
<dbReference type="OrthoDB" id="27092at2"/>
<accession>A0A3D9SY55</accession>
<dbReference type="Pfam" id="PF12697">
    <property type="entry name" value="Abhydrolase_6"/>
    <property type="match status" value="1"/>
</dbReference>
<reference evidence="3 4" key="1">
    <citation type="submission" date="2018-08" db="EMBL/GenBank/DDBJ databases">
        <title>Sequencing the genomes of 1000 actinobacteria strains.</title>
        <authorList>
            <person name="Klenk H.-P."/>
        </authorList>
    </citation>
    <scope>NUCLEOTIDE SEQUENCE [LARGE SCALE GENOMIC DNA]</scope>
    <source>
        <strain evidence="3 4">DSM 43927</strain>
    </source>
</reference>
<dbReference type="RefSeq" id="WP_116022982.1">
    <property type="nucleotide sequence ID" value="NZ_QTTT01000001.1"/>
</dbReference>
<dbReference type="PANTHER" id="PTHR43798">
    <property type="entry name" value="MONOACYLGLYCEROL LIPASE"/>
    <property type="match status" value="1"/>
</dbReference>
<dbReference type="EMBL" id="QTTT01000001">
    <property type="protein sequence ID" value="REE97494.1"/>
    <property type="molecule type" value="Genomic_DNA"/>
</dbReference>
<evidence type="ECO:0000256" key="1">
    <source>
        <dbReference type="SAM" id="Phobius"/>
    </source>
</evidence>
<dbReference type="SUPFAM" id="SSF53474">
    <property type="entry name" value="alpha/beta-Hydrolases"/>
    <property type="match status" value="1"/>
</dbReference>
<keyword evidence="1" id="KW-0812">Transmembrane</keyword>